<dbReference type="RefSeq" id="WP_108545878.1">
    <property type="nucleotide sequence ID" value="NZ_PYJM01000006.1"/>
</dbReference>
<evidence type="ECO:0000256" key="2">
    <source>
        <dbReference type="SAM" id="SignalP"/>
    </source>
</evidence>
<name>A0A2T6GEQ9_9PSED</name>
<dbReference type="InterPro" id="IPR038765">
    <property type="entry name" value="Papain-like_cys_pep_sf"/>
</dbReference>
<feature type="chain" id="PRO_5015686830" evidence="2">
    <location>
        <begin position="23"/>
        <end position="306"/>
    </location>
</feature>
<feature type="signal peptide" evidence="2">
    <location>
        <begin position="1"/>
        <end position="22"/>
    </location>
</feature>
<proteinExistence type="predicted"/>
<reference evidence="3 4" key="1">
    <citation type="submission" date="2018-03" db="EMBL/GenBank/DDBJ databases">
        <title>Draft genome sequence of the plant growth promoting rhizobacterium Pseudomonas protegens strain BNJ-SS-45 isolated from wheat (Triticum aestivum) rhizosphere.</title>
        <authorList>
            <person name="Bajpai A."/>
            <person name="Shende K."/>
            <person name="Meena N."/>
            <person name="Upadhyayula S.R."/>
            <person name="Suravajhala P."/>
            <person name="Medicherla K.M."/>
            <person name="Johri B.N."/>
        </authorList>
    </citation>
    <scope>NUCLEOTIDE SEQUENCE [LARGE SCALE GENOMIC DNA]</scope>
    <source>
        <strain evidence="3 4">BNJ-SS-45</strain>
    </source>
</reference>
<evidence type="ECO:0000313" key="3">
    <source>
        <dbReference type="EMBL" id="PUA42648.1"/>
    </source>
</evidence>
<dbReference type="Pfam" id="PF07313">
    <property type="entry name" value="AmiA-like"/>
    <property type="match status" value="1"/>
</dbReference>
<dbReference type="Gene3D" id="1.10.3670.10">
    <property type="entry name" value="Putative xylanase like domain"/>
    <property type="match status" value="1"/>
</dbReference>
<dbReference type="InterPro" id="IPR010846">
    <property type="entry name" value="AmiA-like"/>
</dbReference>
<evidence type="ECO:0000256" key="1">
    <source>
        <dbReference type="SAM" id="MobiDB-lite"/>
    </source>
</evidence>
<gene>
    <name evidence="3" type="ORF">C5U62_25030</name>
</gene>
<dbReference type="Proteomes" id="UP000244178">
    <property type="component" value="Unassembled WGS sequence"/>
</dbReference>
<sequence length="306" mass="33239">MNKMATLFLASLLSGCASQVPAQQLQAPGASAPEQPHTQVAMDPLTAGKLRTLLSIQPQQHAADIGQMNDLISREFLQTPYAPNKLQGSATLAEKLVVDFRGLDCFTYLDYVEALRQSRDEAGFIHNLAQIRYVNGDVNFLNRRHFFTDWAHAGQPLADDVTALLGADAVTVAKHLNQKADGGHYLAGLPVADRDITYIPSARIDRHVLGSLRTGDYIGIYTPLSGLDVTHTGLFIRTAQGPVLRNASSKQNQRVVIDSPFMEYVRDVPGIVVLRARPTDLADHPASTSQSSAQAHQHPPHAQAPG</sequence>
<feature type="compositionally biased region" description="Low complexity" evidence="1">
    <location>
        <begin position="284"/>
        <end position="306"/>
    </location>
</feature>
<dbReference type="SUPFAM" id="SSF54001">
    <property type="entry name" value="Cysteine proteinases"/>
    <property type="match status" value="1"/>
</dbReference>
<organism evidence="3 4">
    <name type="scientific">Pseudomonas protegens</name>
    <dbReference type="NCBI Taxonomy" id="380021"/>
    <lineage>
        <taxon>Bacteria</taxon>
        <taxon>Pseudomonadati</taxon>
        <taxon>Pseudomonadota</taxon>
        <taxon>Gammaproteobacteria</taxon>
        <taxon>Pseudomonadales</taxon>
        <taxon>Pseudomonadaceae</taxon>
        <taxon>Pseudomonas</taxon>
    </lineage>
</organism>
<comment type="caution">
    <text evidence="3">The sequence shown here is derived from an EMBL/GenBank/DDBJ whole genome shotgun (WGS) entry which is preliminary data.</text>
</comment>
<dbReference type="Gene3D" id="2.30.260.10">
    <property type="entry name" value="putative xylanase like domain"/>
    <property type="match status" value="1"/>
</dbReference>
<dbReference type="PROSITE" id="PS51257">
    <property type="entry name" value="PROKAR_LIPOPROTEIN"/>
    <property type="match status" value="1"/>
</dbReference>
<accession>A0A2T6GEQ9</accession>
<dbReference type="EMBL" id="PYJM01000006">
    <property type="protein sequence ID" value="PUA42648.1"/>
    <property type="molecule type" value="Genomic_DNA"/>
</dbReference>
<feature type="region of interest" description="Disordered" evidence="1">
    <location>
        <begin position="281"/>
        <end position="306"/>
    </location>
</feature>
<evidence type="ECO:0000313" key="4">
    <source>
        <dbReference type="Proteomes" id="UP000244178"/>
    </source>
</evidence>
<dbReference type="AlphaFoldDB" id="A0A2T6GEQ9"/>
<protein>
    <submittedName>
        <fullName evidence="3">DUF1460 domain-containing protein</fullName>
    </submittedName>
</protein>
<keyword evidence="2" id="KW-0732">Signal</keyword>